<reference evidence="1 2" key="1">
    <citation type="submission" date="2020-08" db="EMBL/GenBank/DDBJ databases">
        <title>Genomic Encyclopedia of Type Strains, Phase IV (KMG-IV): sequencing the most valuable type-strain genomes for metagenomic binning, comparative biology and taxonomic classification.</title>
        <authorList>
            <person name="Goeker M."/>
        </authorList>
    </citation>
    <scope>NUCLEOTIDE SEQUENCE [LARGE SCALE GENOMIC DNA]</scope>
    <source>
        <strain evidence="1 2">YC6886</strain>
    </source>
</reference>
<proteinExistence type="predicted"/>
<name>A0A840V639_9BACT</name>
<dbReference type="Proteomes" id="UP000557717">
    <property type="component" value="Unassembled WGS sequence"/>
</dbReference>
<evidence type="ECO:0000313" key="1">
    <source>
        <dbReference type="EMBL" id="MBB5351094.1"/>
    </source>
</evidence>
<protein>
    <submittedName>
        <fullName evidence="1">Protein gp37</fullName>
    </submittedName>
</protein>
<evidence type="ECO:0000313" key="2">
    <source>
        <dbReference type="Proteomes" id="UP000557717"/>
    </source>
</evidence>
<organism evidence="1 2">
    <name type="scientific">Haloferula luteola</name>
    <dbReference type="NCBI Taxonomy" id="595692"/>
    <lineage>
        <taxon>Bacteria</taxon>
        <taxon>Pseudomonadati</taxon>
        <taxon>Verrucomicrobiota</taxon>
        <taxon>Verrucomicrobiia</taxon>
        <taxon>Verrucomicrobiales</taxon>
        <taxon>Verrucomicrobiaceae</taxon>
        <taxon>Haloferula</taxon>
    </lineage>
</organism>
<dbReference type="EMBL" id="JACHFD010000005">
    <property type="protein sequence ID" value="MBB5351094.1"/>
    <property type="molecule type" value="Genomic_DNA"/>
</dbReference>
<accession>A0A840V639</accession>
<sequence length="314" mass="35320">MKDSKIEWTHHTFNPWWGCVKVSPGCQNCYAEAFSKRTGHAIWGTNSLRRTFGDKHWNEPKKWNAAAEAAGERKRVFCASMADVFEERADLDPHRERLFNLIVETKSLDWLLLTKRPAFMAKWIGGTSGAGFVHLEEGEALENVWLGVTVENQEQAMHRVPILLEIPARVRFLSCEPLLGPIDLRHIEDADGNTCDALTGNWGIEGRGHTGPSAQRIHWVIAGGESGPKSRPIHPAWVRKIRDQCQAAHVPFLFKQWGEYAYDLANPIATKHPGKVCYPLERVGKSMAGRILDSQEHLEFPSAKSAAEGHQFKS</sequence>
<dbReference type="RefSeq" id="WP_184016967.1">
    <property type="nucleotide sequence ID" value="NZ_JACHFD010000005.1"/>
</dbReference>
<dbReference type="InterPro" id="IPR011101">
    <property type="entry name" value="DUF5131"/>
</dbReference>
<dbReference type="Pfam" id="PF07505">
    <property type="entry name" value="DUF5131"/>
    <property type="match status" value="1"/>
</dbReference>
<comment type="caution">
    <text evidence="1">The sequence shown here is derived from an EMBL/GenBank/DDBJ whole genome shotgun (WGS) entry which is preliminary data.</text>
</comment>
<dbReference type="AlphaFoldDB" id="A0A840V639"/>
<keyword evidence="2" id="KW-1185">Reference proteome</keyword>
<gene>
    <name evidence="1" type="ORF">HNR46_001328</name>
</gene>